<keyword evidence="4" id="KW-1185">Reference proteome</keyword>
<proteinExistence type="predicted"/>
<protein>
    <submittedName>
        <fullName evidence="5">Uncharacterized protein LOC111083868</fullName>
    </submittedName>
</protein>
<dbReference type="PANTHER" id="PTHR10582">
    <property type="entry name" value="TRANSIENT RECEPTOR POTENTIAL ION CHANNEL PROTEIN"/>
    <property type="match status" value="1"/>
</dbReference>
<gene>
    <name evidence="5" type="primary">LOC111083868</name>
</gene>
<name>A0ABM1RY34_LIMPO</name>
<feature type="signal peptide" evidence="3">
    <location>
        <begin position="1"/>
        <end position="21"/>
    </location>
</feature>
<dbReference type="Proteomes" id="UP000694941">
    <property type="component" value="Unplaced"/>
</dbReference>
<evidence type="ECO:0000313" key="4">
    <source>
        <dbReference type="Proteomes" id="UP000694941"/>
    </source>
</evidence>
<evidence type="ECO:0000256" key="3">
    <source>
        <dbReference type="SAM" id="SignalP"/>
    </source>
</evidence>
<dbReference type="InterPro" id="IPR024862">
    <property type="entry name" value="TRPV"/>
</dbReference>
<feature type="chain" id="PRO_5047359867" evidence="3">
    <location>
        <begin position="22"/>
        <end position="451"/>
    </location>
</feature>
<dbReference type="PANTHER" id="PTHR10582:SF2">
    <property type="entry name" value="INACTIVE"/>
    <property type="match status" value="1"/>
</dbReference>
<feature type="region of interest" description="Disordered" evidence="2">
    <location>
        <begin position="247"/>
        <end position="274"/>
    </location>
</feature>
<reference evidence="5" key="1">
    <citation type="submission" date="2025-08" db="UniProtKB">
        <authorList>
            <consortium name="RefSeq"/>
        </authorList>
    </citation>
    <scope>IDENTIFICATION</scope>
    <source>
        <tissue evidence="5">Muscle</tissue>
    </source>
</reference>
<organism evidence="4 5">
    <name type="scientific">Limulus polyphemus</name>
    <name type="common">Atlantic horseshoe crab</name>
    <dbReference type="NCBI Taxonomy" id="6850"/>
    <lineage>
        <taxon>Eukaryota</taxon>
        <taxon>Metazoa</taxon>
        <taxon>Ecdysozoa</taxon>
        <taxon>Arthropoda</taxon>
        <taxon>Chelicerata</taxon>
        <taxon>Merostomata</taxon>
        <taxon>Xiphosura</taxon>
        <taxon>Limulidae</taxon>
        <taxon>Limulus</taxon>
    </lineage>
</organism>
<sequence length="451" mass="51232">MVIMPILLLNMLIAMMGNTYCEVITQSQKEWVKQWAKIVVALEKGISQKKAKEFMQSYSIRFGAPSGEDGSERELRAVMVIKNKPKSKARQRKGAICNWKRMGKSVIQELRQSGVTAASLKQRFNSLRNSIANLPVCNQSDNDSEDEIKKGNGFVSALNQLTFSRDLKMAVDTTSNNSGSPPKEANFSFGDTFNQLTRNQDLEVGKSQTPPKGESRERAPTEFNTQFLEKKERIKFGIINEGFVPSGKNPRFLPALNEDQSSGNRDLEDDRGSRYTTKAPISQGLQICVHHHKKYDRHKKKTHKKYFRNRAKVGIGTEHCGEVKSKNKLENANLMNSSKSKVPTEVKEVSKINPLVRENGNALTKMNETDSDDSWNKTVEAKRSCSHHKLRHKKRRAKSALNALRSREQCQQFHGTSWNSERNSQPAQDHNEQQLIESFKSPNLRDTLPYH</sequence>
<keyword evidence="3" id="KW-0732">Signal</keyword>
<accession>A0ABM1RY34</accession>
<feature type="compositionally biased region" description="Polar residues" evidence="2">
    <location>
        <begin position="409"/>
        <end position="436"/>
    </location>
</feature>
<keyword evidence="1" id="KW-0677">Repeat</keyword>
<feature type="region of interest" description="Disordered" evidence="2">
    <location>
        <begin position="408"/>
        <end position="451"/>
    </location>
</feature>
<evidence type="ECO:0000256" key="2">
    <source>
        <dbReference type="SAM" id="MobiDB-lite"/>
    </source>
</evidence>
<feature type="region of interest" description="Disordered" evidence="2">
    <location>
        <begin position="198"/>
        <end position="220"/>
    </location>
</feature>
<evidence type="ECO:0000313" key="5">
    <source>
        <dbReference type="RefSeq" id="XP_022236289.1"/>
    </source>
</evidence>
<evidence type="ECO:0000256" key="1">
    <source>
        <dbReference type="ARBA" id="ARBA00022737"/>
    </source>
</evidence>
<dbReference type="GeneID" id="111083868"/>
<dbReference type="RefSeq" id="XP_022236289.1">
    <property type="nucleotide sequence ID" value="XM_022380581.1"/>
</dbReference>